<evidence type="ECO:0000313" key="1">
    <source>
        <dbReference type="EMBL" id="KZM19291.1"/>
    </source>
</evidence>
<protein>
    <submittedName>
        <fullName evidence="1">Uncharacterized protein</fullName>
    </submittedName>
</protein>
<dbReference type="Proteomes" id="UP000076837">
    <property type="component" value="Unassembled WGS sequence"/>
</dbReference>
<comment type="caution">
    <text evidence="1">The sequence shown here is derived from an EMBL/GenBank/DDBJ whole genome shotgun (WGS) entry which is preliminary data.</text>
</comment>
<evidence type="ECO:0000313" key="2">
    <source>
        <dbReference type="Proteomes" id="UP000076837"/>
    </source>
</evidence>
<sequence length="259" mass="30041">MKTKPWSHAIEKDMWSCLGAISIDRLNMLVFWESSWLSSHEYHALRQDGHQGWLVHAQGEDQLLIAWEPTVERKSAQPSPHDLLYEPAIEVRKNRPGLLGYVAAKALLVSPNAVDALENIFNNNLESRAPDSKFAVIYERLKANEALWADYEPGKEYRPIARLNMSRSKQYSQKAEVYYYLLRLKCAGASNDFWIVALQSYIKKTWHRRLRYVHPGGCMQKTLATCFFHAMYLQKDRRYIVREVSGIGSCKDYVTLKLQ</sequence>
<keyword evidence="2" id="KW-1185">Reference proteome</keyword>
<gene>
    <name evidence="1" type="ORF">ST47_g9563</name>
</gene>
<name>A0A162X045_DIDRA</name>
<dbReference type="AlphaFoldDB" id="A0A162X045"/>
<proteinExistence type="predicted"/>
<reference evidence="1 2" key="1">
    <citation type="journal article" date="2016" name="Sci. Rep.">
        <title>Draft genome sequencing and secretome analysis of fungal phytopathogen Ascochyta rabiei provides insight into the necrotrophic effector repertoire.</title>
        <authorList>
            <person name="Verma S."/>
            <person name="Gazara R.K."/>
            <person name="Nizam S."/>
            <person name="Parween S."/>
            <person name="Chattopadhyay D."/>
            <person name="Verma P.K."/>
        </authorList>
    </citation>
    <scope>NUCLEOTIDE SEQUENCE [LARGE SCALE GENOMIC DNA]</scope>
    <source>
        <strain evidence="1 2">ArDII</strain>
    </source>
</reference>
<accession>A0A162X045</accession>
<dbReference type="EMBL" id="JYNV01000296">
    <property type="protein sequence ID" value="KZM19291.1"/>
    <property type="molecule type" value="Genomic_DNA"/>
</dbReference>
<organism evidence="1 2">
    <name type="scientific">Didymella rabiei</name>
    <name type="common">Chickpea ascochyta blight fungus</name>
    <name type="synonym">Mycosphaerella rabiei</name>
    <dbReference type="NCBI Taxonomy" id="5454"/>
    <lineage>
        <taxon>Eukaryota</taxon>
        <taxon>Fungi</taxon>
        <taxon>Dikarya</taxon>
        <taxon>Ascomycota</taxon>
        <taxon>Pezizomycotina</taxon>
        <taxon>Dothideomycetes</taxon>
        <taxon>Pleosporomycetidae</taxon>
        <taxon>Pleosporales</taxon>
        <taxon>Pleosporineae</taxon>
        <taxon>Didymellaceae</taxon>
        <taxon>Ascochyta</taxon>
    </lineage>
</organism>